<evidence type="ECO:0000313" key="6">
    <source>
        <dbReference type="Proteomes" id="UP000051717"/>
    </source>
</evidence>
<dbReference type="InterPro" id="IPR026888">
    <property type="entry name" value="AcetylCoA_hyd_C"/>
</dbReference>
<dbReference type="InterPro" id="IPR038460">
    <property type="entry name" value="AcetylCoA_hyd_C_sf"/>
</dbReference>
<organism evidence="5 6">
    <name type="scientific">candidate division TA06 bacterium SM23_40</name>
    <dbReference type="NCBI Taxonomy" id="1703774"/>
    <lineage>
        <taxon>Bacteria</taxon>
        <taxon>Bacteria division TA06</taxon>
    </lineage>
</organism>
<evidence type="ECO:0000313" key="5">
    <source>
        <dbReference type="EMBL" id="KPK69532.1"/>
    </source>
</evidence>
<name>A0A0S8GCG3_UNCT6</name>
<feature type="domain" description="Acetyl-CoA hydrolase/transferase C-terminal" evidence="4">
    <location>
        <begin position="272"/>
        <end position="423"/>
    </location>
</feature>
<evidence type="ECO:0000256" key="1">
    <source>
        <dbReference type="ARBA" id="ARBA00009632"/>
    </source>
</evidence>
<gene>
    <name evidence="5" type="ORF">AMJ82_05270</name>
</gene>
<feature type="domain" description="Acetyl-CoA hydrolase/transferase N-terminal" evidence="3">
    <location>
        <begin position="16"/>
        <end position="177"/>
    </location>
</feature>
<evidence type="ECO:0000256" key="2">
    <source>
        <dbReference type="ARBA" id="ARBA00022679"/>
    </source>
</evidence>
<comment type="caution">
    <text evidence="5">The sequence shown here is derived from an EMBL/GenBank/DDBJ whole genome shotgun (WGS) entry which is preliminary data.</text>
</comment>
<dbReference type="Gene3D" id="3.40.1080.20">
    <property type="entry name" value="Acetyl-CoA hydrolase/transferase C-terminal domain"/>
    <property type="match status" value="1"/>
</dbReference>
<dbReference type="PANTHER" id="PTHR21432">
    <property type="entry name" value="ACETYL-COA HYDROLASE-RELATED"/>
    <property type="match status" value="1"/>
</dbReference>
<dbReference type="GO" id="GO:0006083">
    <property type="term" value="P:acetate metabolic process"/>
    <property type="evidence" value="ECO:0007669"/>
    <property type="project" value="InterPro"/>
</dbReference>
<sequence>MNWVDIYKSKITTAEDAATYIKSGDRVYIGAGCGVPHSLVDAMVGCAADLWNVEITHLLTIGPAPYAKPEMAEHFRHNAVFVGGNVREAINSGRGDYIPIYLADVPKLYLQGHLPLDVALVSLSPPDEHGFCSFGIEVGCTKPAAHAAKKVIAEVNTEMPRTLGDSFIHVSKVDQFVEVSRPLDVLGKPEISDVHRRIGRYIADLIEDGSTLQMGIGAIPDAVLLFLDEKEDLGVHTEMFSDGLIELIERGIVTNDKKTVHPGKAIVGFLLGSRRLYEFVDNNALIEFHPTDYVNNPLLISQNDKMVAINSAIQVDITGQVSADSIGYYIYSGFGGQVDFMRGAARSSGGKPITALPSTAKGGAVSRIVPHLDEGAGVVTNRADVHYVVTEYGVAYLYGKNLRQRVRALIDLAHPNFREDLLRFAHEHNYLPRATAVGRDVG</sequence>
<protein>
    <submittedName>
        <fullName evidence="5">4-hydroxybutyrate CoA-transferase</fullName>
    </submittedName>
</protein>
<dbReference type="PATRIC" id="fig|1703774.3.peg.1907"/>
<evidence type="ECO:0000259" key="3">
    <source>
        <dbReference type="Pfam" id="PF02550"/>
    </source>
</evidence>
<dbReference type="PANTHER" id="PTHR21432:SF20">
    <property type="entry name" value="ACETYL-COA HYDROLASE"/>
    <property type="match status" value="1"/>
</dbReference>
<proteinExistence type="inferred from homology"/>
<dbReference type="InterPro" id="IPR046433">
    <property type="entry name" value="ActCoA_hydro"/>
</dbReference>
<dbReference type="Pfam" id="PF13336">
    <property type="entry name" value="AcetylCoA_hyd_C"/>
    <property type="match status" value="1"/>
</dbReference>
<reference evidence="5 6" key="1">
    <citation type="journal article" date="2015" name="Microbiome">
        <title>Genomic resolution of linkages in carbon, nitrogen, and sulfur cycling among widespread estuary sediment bacteria.</title>
        <authorList>
            <person name="Baker B.J."/>
            <person name="Lazar C.S."/>
            <person name="Teske A.P."/>
            <person name="Dick G.J."/>
        </authorList>
    </citation>
    <scope>NUCLEOTIDE SEQUENCE [LARGE SCALE GENOMIC DNA]</scope>
    <source>
        <strain evidence="5">SM23_40</strain>
    </source>
</reference>
<dbReference type="SUPFAM" id="SSF100950">
    <property type="entry name" value="NagB/RpiA/CoA transferase-like"/>
    <property type="match status" value="2"/>
</dbReference>
<keyword evidence="2 5" id="KW-0808">Transferase</keyword>
<dbReference type="Gene3D" id="3.30.750.70">
    <property type="entry name" value="4-hydroxybutyrate coenzyme like domains"/>
    <property type="match status" value="1"/>
</dbReference>
<dbReference type="InterPro" id="IPR037171">
    <property type="entry name" value="NagB/RpiA_transferase-like"/>
</dbReference>
<evidence type="ECO:0000259" key="4">
    <source>
        <dbReference type="Pfam" id="PF13336"/>
    </source>
</evidence>
<comment type="similarity">
    <text evidence="1">Belongs to the acetyl-CoA hydrolase/transferase family.</text>
</comment>
<dbReference type="AlphaFoldDB" id="A0A0S8GCG3"/>
<dbReference type="GO" id="GO:0008775">
    <property type="term" value="F:acetate CoA-transferase activity"/>
    <property type="evidence" value="ECO:0007669"/>
    <property type="project" value="InterPro"/>
</dbReference>
<accession>A0A0S8GCG3</accession>
<dbReference type="InterPro" id="IPR003702">
    <property type="entry name" value="ActCoA_hydro_N"/>
</dbReference>
<dbReference type="Pfam" id="PF02550">
    <property type="entry name" value="AcetylCoA_hydro"/>
    <property type="match status" value="1"/>
</dbReference>
<dbReference type="EMBL" id="LJUI01000032">
    <property type="protein sequence ID" value="KPK69532.1"/>
    <property type="molecule type" value="Genomic_DNA"/>
</dbReference>
<dbReference type="Proteomes" id="UP000051717">
    <property type="component" value="Unassembled WGS sequence"/>
</dbReference>
<dbReference type="Gene3D" id="3.40.1080.10">
    <property type="entry name" value="Glutaconate Coenzyme A-transferase"/>
    <property type="match status" value="1"/>
</dbReference>